<dbReference type="RefSeq" id="WP_149798628.1">
    <property type="nucleotide sequence ID" value="NZ_FNBO01000006.1"/>
</dbReference>
<evidence type="ECO:0000313" key="3">
    <source>
        <dbReference type="Proteomes" id="UP000324020"/>
    </source>
</evidence>
<feature type="transmembrane region" description="Helical" evidence="1">
    <location>
        <begin position="16"/>
        <end position="36"/>
    </location>
</feature>
<dbReference type="OrthoDB" id="330193at2157"/>
<accession>A0A1G7MHE6</accession>
<protein>
    <recommendedName>
        <fullName evidence="4">DUF4386 family protein</fullName>
    </recommendedName>
</protein>
<feature type="transmembrane region" description="Helical" evidence="1">
    <location>
        <begin position="85"/>
        <end position="111"/>
    </location>
</feature>
<reference evidence="2 3" key="1">
    <citation type="submission" date="2016-10" db="EMBL/GenBank/DDBJ databases">
        <authorList>
            <person name="Varghese N."/>
            <person name="Submissions S."/>
        </authorList>
    </citation>
    <scope>NUCLEOTIDE SEQUENCE [LARGE SCALE GENOMIC DNA]</scope>
    <source>
        <strain evidence="2 3">CGMCC 1.3527</strain>
    </source>
</reference>
<name>A0A1G7MHE6_9EURY</name>
<keyword evidence="3" id="KW-1185">Reference proteome</keyword>
<evidence type="ECO:0008006" key="4">
    <source>
        <dbReference type="Google" id="ProtNLM"/>
    </source>
</evidence>
<dbReference type="EMBL" id="FNBO01000006">
    <property type="protein sequence ID" value="SDF61161.1"/>
    <property type="molecule type" value="Genomic_DNA"/>
</dbReference>
<keyword evidence="1" id="KW-0472">Membrane</keyword>
<feature type="transmembrane region" description="Helical" evidence="1">
    <location>
        <begin position="191"/>
        <end position="209"/>
    </location>
</feature>
<evidence type="ECO:0000313" key="2">
    <source>
        <dbReference type="EMBL" id="SDF61161.1"/>
    </source>
</evidence>
<evidence type="ECO:0000256" key="1">
    <source>
        <dbReference type="SAM" id="Phobius"/>
    </source>
</evidence>
<gene>
    <name evidence="2" type="ORF">SAMN04488067_10671</name>
</gene>
<sequence>MAHRLASGSRVHPSTIAWFGIGAVIGAFCWTAASLLEPVVFGTRPYDATVFDVFRLLGWTLIIGGAVGVPATLGDRYGRIGRVGLGVATSGMVLIAGLYVRAVAVLVSAGFQAVPATGENTLVLIAAYGGHSLVVVGAGLLGIALWRGPDRPAITAVLLVSAAVLPVGMLLPVDVLPAVLRTPLLRPNNLLVPFGVAWAALGVLVHRRAGRRD</sequence>
<feature type="transmembrane region" description="Helical" evidence="1">
    <location>
        <begin position="153"/>
        <end position="171"/>
    </location>
</feature>
<proteinExistence type="predicted"/>
<organism evidence="2 3">
    <name type="scientific">Halorubrum xinjiangense</name>
    <dbReference type="NCBI Taxonomy" id="261291"/>
    <lineage>
        <taxon>Archaea</taxon>
        <taxon>Methanobacteriati</taxon>
        <taxon>Methanobacteriota</taxon>
        <taxon>Stenosarchaea group</taxon>
        <taxon>Halobacteria</taxon>
        <taxon>Halobacteriales</taxon>
        <taxon>Haloferacaceae</taxon>
        <taxon>Halorubrum</taxon>
    </lineage>
</organism>
<dbReference type="Proteomes" id="UP000324020">
    <property type="component" value="Unassembled WGS sequence"/>
</dbReference>
<keyword evidence="1" id="KW-0812">Transmembrane</keyword>
<feature type="transmembrane region" description="Helical" evidence="1">
    <location>
        <begin position="123"/>
        <end position="146"/>
    </location>
</feature>
<keyword evidence="1" id="KW-1133">Transmembrane helix</keyword>
<feature type="transmembrane region" description="Helical" evidence="1">
    <location>
        <begin position="56"/>
        <end position="73"/>
    </location>
</feature>
<dbReference type="AlphaFoldDB" id="A0A1G7MHE6"/>